<keyword evidence="3" id="KW-1185">Reference proteome</keyword>
<protein>
    <recommendedName>
        <fullName evidence="4">Holin-like Toxin (Hol-Tox)</fullName>
    </recommendedName>
</protein>
<gene>
    <name evidence="2" type="ORF">SAMN04488123_13113</name>
</gene>
<keyword evidence="1" id="KW-0812">Transmembrane</keyword>
<reference evidence="2 3" key="1">
    <citation type="submission" date="2016-10" db="EMBL/GenBank/DDBJ databases">
        <authorList>
            <person name="de Groot N.N."/>
        </authorList>
    </citation>
    <scope>NUCLEOTIDE SEQUENCE [LARGE SCALE GENOMIC DNA]</scope>
    <source>
        <strain evidence="2 3">DSM 21771</strain>
    </source>
</reference>
<evidence type="ECO:0000313" key="3">
    <source>
        <dbReference type="Proteomes" id="UP000198853"/>
    </source>
</evidence>
<proteinExistence type="predicted"/>
<dbReference type="EMBL" id="FNEN01000031">
    <property type="protein sequence ID" value="SDJ30271.1"/>
    <property type="molecule type" value="Genomic_DNA"/>
</dbReference>
<evidence type="ECO:0000256" key="1">
    <source>
        <dbReference type="SAM" id="Phobius"/>
    </source>
</evidence>
<name>A0A1G8SM51_9BACI</name>
<dbReference type="Proteomes" id="UP000198853">
    <property type="component" value="Unassembled WGS sequence"/>
</dbReference>
<evidence type="ECO:0008006" key="4">
    <source>
        <dbReference type="Google" id="ProtNLM"/>
    </source>
</evidence>
<dbReference type="AlphaFoldDB" id="A0A1G8SM51"/>
<keyword evidence="1" id="KW-1133">Transmembrane helix</keyword>
<sequence>MISVYEAAMLCIGVATLVYLLTKDANDDTKK</sequence>
<accession>A0A1G8SM51</accession>
<evidence type="ECO:0000313" key="2">
    <source>
        <dbReference type="EMBL" id="SDJ30271.1"/>
    </source>
</evidence>
<feature type="transmembrane region" description="Helical" evidence="1">
    <location>
        <begin position="6"/>
        <end position="22"/>
    </location>
</feature>
<keyword evidence="1" id="KW-0472">Membrane</keyword>
<organism evidence="2 3">
    <name type="scientific">Natribacillus halophilus</name>
    <dbReference type="NCBI Taxonomy" id="549003"/>
    <lineage>
        <taxon>Bacteria</taxon>
        <taxon>Bacillati</taxon>
        <taxon>Bacillota</taxon>
        <taxon>Bacilli</taxon>
        <taxon>Bacillales</taxon>
        <taxon>Bacillaceae</taxon>
        <taxon>Natribacillus</taxon>
    </lineage>
</organism>